<accession>A0ABX3NNI8</accession>
<evidence type="ECO:0000259" key="5">
    <source>
        <dbReference type="Pfam" id="PF01212"/>
    </source>
</evidence>
<dbReference type="Gene3D" id="3.40.640.10">
    <property type="entry name" value="Type I PLP-dependent aspartate aminotransferase-like (Major domain)"/>
    <property type="match status" value="1"/>
</dbReference>
<evidence type="ECO:0000313" key="6">
    <source>
        <dbReference type="EMBL" id="OQP40404.1"/>
    </source>
</evidence>
<dbReference type="RefSeq" id="WP_014217699.1">
    <property type="nucleotide sequence ID" value="NZ_LWBO01000077.1"/>
</dbReference>
<comment type="cofactor">
    <cofactor evidence="1">
        <name>pyridoxal 5'-phosphate</name>
        <dbReference type="ChEBI" id="CHEBI:597326"/>
    </cofactor>
</comment>
<protein>
    <recommendedName>
        <fullName evidence="5">Aromatic amino acid beta-eliminating lyase/threonine aldolase domain-containing protein</fullName>
    </recommendedName>
</protein>
<sequence>MAPVNRRNFLKNSGLATLPLLVTNPVLAMGTGHKQSPMAAQAIKFLGDGEMFEPADYLNILQQATIARDSYGAGGSVEALEKKFVEITGKEKAVFMPTGTMANQLAIAVLSGENSKVFVQDTSHVYRDEADAAQTVYQKRLMPLAKDEPFFTAQQLQAAVEAIPNEEVFKTGIGAVSIENPVRRSNGRMVPMEELRKISTYCRANNIKLHLDGARIYMAAAWSGVSVKEYASLFDTIYISLYKYFGAAGGAILCGEKAVIDKMPHLIKVHGGSMYGNWANAAMALHRLEGFETRMKNTVQKANELFEALNKIPGIAIKALPGGTNIYTFALSPKIEITKLRDALNTNYNIRIGRVNEKNEGFISVNETLLYQDNNYIINAFKKSMG</sequence>
<dbReference type="Pfam" id="PF01212">
    <property type="entry name" value="Beta_elim_lyase"/>
    <property type="match status" value="1"/>
</dbReference>
<comment type="caution">
    <text evidence="6">The sequence shown here is derived from an EMBL/GenBank/DDBJ whole genome shotgun (WGS) entry which is preliminary data.</text>
</comment>
<dbReference type="PANTHER" id="PTHR48097:SF9">
    <property type="entry name" value="L-THREONINE ALDOLASE"/>
    <property type="match status" value="1"/>
</dbReference>
<dbReference type="Proteomes" id="UP000192277">
    <property type="component" value="Unassembled WGS sequence"/>
</dbReference>
<keyword evidence="3" id="KW-0663">Pyridoxal phosphate</keyword>
<comment type="similarity">
    <text evidence="2">Belongs to the threonine aldolase family.</text>
</comment>
<evidence type="ECO:0000256" key="3">
    <source>
        <dbReference type="ARBA" id="ARBA00022898"/>
    </source>
</evidence>
<dbReference type="PANTHER" id="PTHR48097">
    <property type="entry name" value="L-THREONINE ALDOLASE-RELATED"/>
    <property type="match status" value="1"/>
</dbReference>
<keyword evidence="4" id="KW-0732">Signal</keyword>
<evidence type="ECO:0000256" key="1">
    <source>
        <dbReference type="ARBA" id="ARBA00001933"/>
    </source>
</evidence>
<reference evidence="6 7" key="1">
    <citation type="submission" date="2016-04" db="EMBL/GenBank/DDBJ databases">
        <authorList>
            <person name="Chen L."/>
            <person name="Zhuang W."/>
            <person name="Wang G."/>
        </authorList>
    </citation>
    <scope>NUCLEOTIDE SEQUENCE [LARGE SCALE GENOMIC DNA]</scope>
    <source>
        <strain evidence="7">GR20</strain>
    </source>
</reference>
<feature type="domain" description="Aromatic amino acid beta-eliminating lyase/threonine aldolase" evidence="5">
    <location>
        <begin position="63"/>
        <end position="317"/>
    </location>
</feature>
<dbReference type="InterPro" id="IPR015424">
    <property type="entry name" value="PyrdxlP-dep_Trfase"/>
</dbReference>
<evidence type="ECO:0000256" key="4">
    <source>
        <dbReference type="SAM" id="SignalP"/>
    </source>
</evidence>
<gene>
    <name evidence="6" type="ORF">A4D02_15930</name>
</gene>
<proteinExistence type="inferred from homology"/>
<dbReference type="PROSITE" id="PS51318">
    <property type="entry name" value="TAT"/>
    <property type="match status" value="1"/>
</dbReference>
<dbReference type="InterPro" id="IPR006311">
    <property type="entry name" value="TAT_signal"/>
</dbReference>
<name>A0ABX3NNI8_9BACT</name>
<evidence type="ECO:0000313" key="7">
    <source>
        <dbReference type="Proteomes" id="UP000192277"/>
    </source>
</evidence>
<feature type="signal peptide" evidence="4">
    <location>
        <begin position="1"/>
        <end position="28"/>
    </location>
</feature>
<dbReference type="InterPro" id="IPR001597">
    <property type="entry name" value="ArAA_b-elim_lyase/Thr_aldolase"/>
</dbReference>
<evidence type="ECO:0000256" key="2">
    <source>
        <dbReference type="ARBA" id="ARBA00006966"/>
    </source>
</evidence>
<dbReference type="SUPFAM" id="SSF53383">
    <property type="entry name" value="PLP-dependent transferases"/>
    <property type="match status" value="1"/>
</dbReference>
<organism evidence="6 7">
    <name type="scientific">Niastella koreensis</name>
    <dbReference type="NCBI Taxonomy" id="354356"/>
    <lineage>
        <taxon>Bacteria</taxon>
        <taxon>Pseudomonadati</taxon>
        <taxon>Bacteroidota</taxon>
        <taxon>Chitinophagia</taxon>
        <taxon>Chitinophagales</taxon>
        <taxon>Chitinophagaceae</taxon>
        <taxon>Niastella</taxon>
    </lineage>
</organism>
<dbReference type="InterPro" id="IPR015421">
    <property type="entry name" value="PyrdxlP-dep_Trfase_major"/>
</dbReference>
<feature type="chain" id="PRO_5046325945" description="Aromatic amino acid beta-eliminating lyase/threonine aldolase domain-containing protein" evidence="4">
    <location>
        <begin position="29"/>
        <end position="386"/>
    </location>
</feature>
<keyword evidence="7" id="KW-1185">Reference proteome</keyword>
<dbReference type="EMBL" id="LWBO01000077">
    <property type="protein sequence ID" value="OQP40404.1"/>
    <property type="molecule type" value="Genomic_DNA"/>
</dbReference>